<dbReference type="AlphaFoldDB" id="A0A0D8BFB5"/>
<dbReference type="EMBL" id="JYFN01000018">
    <property type="protein sequence ID" value="KJE22973.1"/>
    <property type="molecule type" value="Genomic_DNA"/>
</dbReference>
<evidence type="ECO:0000313" key="3">
    <source>
        <dbReference type="EMBL" id="KJE22973.1"/>
    </source>
</evidence>
<dbReference type="PATRIC" id="fig|1502723.3.peg.1866"/>
<protein>
    <recommendedName>
        <fullName evidence="2">Trypsin-co-occurring domain-containing protein</fullName>
    </recommendedName>
</protein>
<organism evidence="3 4">
    <name type="scientific">Frankia torreyi</name>
    <dbReference type="NCBI Taxonomy" id="1856"/>
    <lineage>
        <taxon>Bacteria</taxon>
        <taxon>Bacillati</taxon>
        <taxon>Actinomycetota</taxon>
        <taxon>Actinomycetes</taxon>
        <taxon>Frankiales</taxon>
        <taxon>Frankiaceae</taxon>
        <taxon>Frankia</taxon>
    </lineage>
</organism>
<feature type="domain" description="Trypsin-co-occurring" evidence="2">
    <location>
        <begin position="6"/>
        <end position="83"/>
    </location>
</feature>
<keyword evidence="4" id="KW-1185">Reference proteome</keyword>
<evidence type="ECO:0000313" key="4">
    <source>
        <dbReference type="Proteomes" id="UP000032545"/>
    </source>
</evidence>
<accession>A0A0D8BFB5</accession>
<feature type="region of interest" description="Disordered" evidence="1">
    <location>
        <begin position="67"/>
        <end position="98"/>
    </location>
</feature>
<dbReference type="InterPro" id="IPR045608">
    <property type="entry name" value="Trypco2"/>
</dbReference>
<reference evidence="3 4" key="2">
    <citation type="journal article" date="2016" name="Genome Announc.">
        <title>Permanent Draft Genome Sequences for Two Variants of Frankia sp. Strain CpI1, the First Frankia Strain Isolated from Root Nodules of Comptonia peregrina.</title>
        <authorList>
            <person name="Oshone R."/>
            <person name="Hurst S.G.IV."/>
            <person name="Abebe-Akele F."/>
            <person name="Simpson S."/>
            <person name="Morris K."/>
            <person name="Thomas W.K."/>
            <person name="Tisa L.S."/>
        </authorList>
    </citation>
    <scope>NUCLEOTIDE SEQUENCE [LARGE SCALE GENOMIC DNA]</scope>
    <source>
        <strain evidence="4">CpI1-S</strain>
    </source>
</reference>
<dbReference type="Pfam" id="PF19631">
    <property type="entry name" value="Trypco2"/>
    <property type="match status" value="1"/>
</dbReference>
<name>A0A0D8BFB5_9ACTN</name>
<proteinExistence type="predicted"/>
<comment type="caution">
    <text evidence="3">The sequence shown here is derived from an EMBL/GenBank/DDBJ whole genome shotgun (WGS) entry which is preliminary data.</text>
</comment>
<reference evidence="4" key="1">
    <citation type="submission" date="2015-02" db="EMBL/GenBank/DDBJ databases">
        <title>Draft Genome of Frankia sp. CpI1-S.</title>
        <authorList>
            <person name="Oshone R.T."/>
            <person name="Ngom M."/>
            <person name="Ghodhbane-Gtari F."/>
            <person name="Gtari M."/>
            <person name="Morris K."/>
            <person name="Thomas K."/>
            <person name="Sen A."/>
            <person name="Tisa L.S."/>
        </authorList>
    </citation>
    <scope>NUCLEOTIDE SEQUENCE [LARGE SCALE GENOMIC DNA]</scope>
    <source>
        <strain evidence="4">CpI1-S</strain>
    </source>
</reference>
<evidence type="ECO:0000259" key="2">
    <source>
        <dbReference type="Pfam" id="PF19631"/>
    </source>
</evidence>
<sequence length="98" mass="9976">MDGPWVGLADAIGAVRAELIAAMVAGADAPIRFSVEPVELELGIEVRTGGKADGGVRIGVVSIGASGEKSSTSTHRLTVRLQPVDPATGRSPLIADDE</sequence>
<gene>
    <name evidence="3" type="ORF">FF36_02747</name>
</gene>
<dbReference type="Proteomes" id="UP000032545">
    <property type="component" value="Unassembled WGS sequence"/>
</dbReference>
<evidence type="ECO:0000256" key="1">
    <source>
        <dbReference type="SAM" id="MobiDB-lite"/>
    </source>
</evidence>